<dbReference type="PIRSF" id="PIRSF006004">
    <property type="entry name" value="CHP00048"/>
    <property type="match status" value="1"/>
</dbReference>
<dbReference type="GO" id="GO:0019843">
    <property type="term" value="F:rRNA binding"/>
    <property type="evidence" value="ECO:0007669"/>
    <property type="project" value="UniProtKB-UniRule"/>
</dbReference>
<keyword evidence="8 12" id="KW-0819">tRNA processing</keyword>
<evidence type="ECO:0000313" key="14">
    <source>
        <dbReference type="EMBL" id="PVY94590.1"/>
    </source>
</evidence>
<evidence type="ECO:0000313" key="15">
    <source>
        <dbReference type="Proteomes" id="UP000245793"/>
    </source>
</evidence>
<dbReference type="HAMAP" id="MF_01849">
    <property type="entry name" value="RNA_methyltr_RlmN"/>
    <property type="match status" value="1"/>
</dbReference>
<dbReference type="RefSeq" id="WP_116480020.1">
    <property type="nucleotide sequence ID" value="NZ_QEKV01000004.1"/>
</dbReference>
<feature type="binding site" evidence="12">
    <location>
        <position position="118"/>
    </location>
    <ligand>
        <name>[4Fe-4S] cluster</name>
        <dbReference type="ChEBI" id="CHEBI:49883"/>
        <note>4Fe-4S-S-AdoMet</note>
    </ligand>
</feature>
<comment type="catalytic activity">
    <reaction evidence="12">
        <text>adenosine(37) in tRNA + 2 reduced [2Fe-2S]-[ferredoxin] + 2 S-adenosyl-L-methionine = 2-methyladenosine(37) in tRNA + 5'-deoxyadenosine + L-methionine + 2 oxidized [2Fe-2S]-[ferredoxin] + S-adenosyl-L-homocysteine</text>
        <dbReference type="Rhea" id="RHEA:43332"/>
        <dbReference type="Rhea" id="RHEA-COMP:10000"/>
        <dbReference type="Rhea" id="RHEA-COMP:10001"/>
        <dbReference type="Rhea" id="RHEA-COMP:10162"/>
        <dbReference type="Rhea" id="RHEA-COMP:10485"/>
        <dbReference type="ChEBI" id="CHEBI:17319"/>
        <dbReference type="ChEBI" id="CHEBI:33737"/>
        <dbReference type="ChEBI" id="CHEBI:33738"/>
        <dbReference type="ChEBI" id="CHEBI:57844"/>
        <dbReference type="ChEBI" id="CHEBI:57856"/>
        <dbReference type="ChEBI" id="CHEBI:59789"/>
        <dbReference type="ChEBI" id="CHEBI:74411"/>
        <dbReference type="ChEBI" id="CHEBI:74497"/>
        <dbReference type="EC" id="2.1.1.192"/>
    </reaction>
</comment>
<evidence type="ECO:0000256" key="1">
    <source>
        <dbReference type="ARBA" id="ARBA00004496"/>
    </source>
</evidence>
<keyword evidence="12" id="KW-1015">Disulfide bond</keyword>
<proteinExistence type="inferred from homology"/>
<keyword evidence="15" id="KW-1185">Reference proteome</keyword>
<dbReference type="InterPro" id="IPR013785">
    <property type="entry name" value="Aldolase_TIM"/>
</dbReference>
<gene>
    <name evidence="12" type="primary">rlmN</name>
    <name evidence="14" type="ORF">C7381_10496</name>
</gene>
<evidence type="ECO:0000256" key="8">
    <source>
        <dbReference type="ARBA" id="ARBA00022694"/>
    </source>
</evidence>
<organism evidence="14 15">
    <name type="scientific">Ezakiella coagulans</name>
    <dbReference type="NCBI Taxonomy" id="46507"/>
    <lineage>
        <taxon>Bacteria</taxon>
        <taxon>Bacillati</taxon>
        <taxon>Bacillota</taxon>
        <taxon>Tissierellia</taxon>
        <taxon>Ezakiella</taxon>
    </lineage>
</organism>
<dbReference type="CDD" id="cd01335">
    <property type="entry name" value="Radical_SAM"/>
    <property type="match status" value="1"/>
</dbReference>
<dbReference type="Gene3D" id="3.20.20.70">
    <property type="entry name" value="Aldolase class I"/>
    <property type="match status" value="1"/>
</dbReference>
<feature type="binding site" evidence="12">
    <location>
        <position position="189"/>
    </location>
    <ligand>
        <name>S-adenosyl-L-methionine</name>
        <dbReference type="ChEBI" id="CHEBI:59789"/>
    </ligand>
</feature>
<dbReference type="PROSITE" id="PS51918">
    <property type="entry name" value="RADICAL_SAM"/>
    <property type="match status" value="1"/>
</dbReference>
<dbReference type="GO" id="GO:0030488">
    <property type="term" value="P:tRNA methylation"/>
    <property type="evidence" value="ECO:0007669"/>
    <property type="project" value="UniProtKB-UniRule"/>
</dbReference>
<dbReference type="SFLD" id="SFLDG01062">
    <property type="entry name" value="methyltransferase_(Class_A)"/>
    <property type="match status" value="1"/>
</dbReference>
<evidence type="ECO:0000256" key="6">
    <source>
        <dbReference type="ARBA" id="ARBA00022679"/>
    </source>
</evidence>
<comment type="cofactor">
    <cofactor evidence="12">
        <name>[4Fe-4S] cluster</name>
        <dbReference type="ChEBI" id="CHEBI:49883"/>
    </cofactor>
    <text evidence="12">Binds 1 [4Fe-4S] cluster. The cluster is coordinated with 3 cysteines and an exchangeable S-adenosyl-L-methionine.</text>
</comment>
<dbReference type="InterPro" id="IPR007197">
    <property type="entry name" value="rSAM"/>
</dbReference>
<dbReference type="InterPro" id="IPR004383">
    <property type="entry name" value="rRNA_lsu_MTrfase_RlmN/Cfr"/>
</dbReference>
<comment type="function">
    <text evidence="12">Specifically methylates position 2 of adenine 2503 in 23S rRNA and position 2 of adenine 37 in tRNAs.</text>
</comment>
<keyword evidence="5 12" id="KW-0489">Methyltransferase</keyword>
<dbReference type="AlphaFoldDB" id="A0A2U1E3R2"/>
<name>A0A2U1E3R2_9FIRM</name>
<comment type="subcellular location">
    <subcellularLocation>
        <location evidence="1 12">Cytoplasm</location>
    </subcellularLocation>
</comment>
<dbReference type="Gene3D" id="1.10.150.530">
    <property type="match status" value="1"/>
</dbReference>
<feature type="active site" description="Proton acceptor" evidence="12">
    <location>
        <position position="91"/>
    </location>
</feature>
<comment type="caution">
    <text evidence="12">Lacks conserved residue(s) required for the propagation of feature annotation.</text>
</comment>
<accession>A0A2U1E3R2</accession>
<dbReference type="GO" id="GO:0070475">
    <property type="term" value="P:rRNA base methylation"/>
    <property type="evidence" value="ECO:0007669"/>
    <property type="project" value="UniProtKB-UniRule"/>
</dbReference>
<evidence type="ECO:0000256" key="2">
    <source>
        <dbReference type="ARBA" id="ARBA00022485"/>
    </source>
</evidence>
<protein>
    <recommendedName>
        <fullName evidence="12">Probable dual-specificity RNA methyltransferase RlmN</fullName>
        <ecNumber evidence="12">2.1.1.192</ecNumber>
    </recommendedName>
    <alternativeName>
        <fullName evidence="12">23S rRNA (adenine(2503)-C(2))-methyltransferase</fullName>
    </alternativeName>
    <alternativeName>
        <fullName evidence="12">23S rRNA m2A2503 methyltransferase</fullName>
    </alternativeName>
    <alternativeName>
        <fullName evidence="12">Ribosomal RNA large subunit methyltransferase N</fullName>
    </alternativeName>
    <alternativeName>
        <fullName evidence="12">tRNA (adenine(37)-C(2))-methyltransferase</fullName>
    </alternativeName>
    <alternativeName>
        <fullName evidence="12">tRNA m2A37 methyltransferase</fullName>
    </alternativeName>
</protein>
<feature type="binding site" evidence="12">
    <location>
        <begin position="157"/>
        <end position="158"/>
    </location>
    <ligand>
        <name>S-adenosyl-L-methionine</name>
        <dbReference type="ChEBI" id="CHEBI:59789"/>
    </ligand>
</feature>
<evidence type="ECO:0000256" key="7">
    <source>
        <dbReference type="ARBA" id="ARBA00022691"/>
    </source>
</evidence>
<keyword evidence="4 12" id="KW-0698">rRNA processing</keyword>
<keyword evidence="7 12" id="KW-0949">S-adenosyl-L-methionine</keyword>
<dbReference type="GO" id="GO:0070040">
    <property type="term" value="F:rRNA (adenine(2503)-C2-)-methyltransferase activity"/>
    <property type="evidence" value="ECO:0007669"/>
    <property type="project" value="UniProtKB-UniRule"/>
</dbReference>
<feature type="binding site" evidence="12">
    <location>
        <begin position="212"/>
        <end position="214"/>
    </location>
    <ligand>
        <name>S-adenosyl-L-methionine</name>
        <dbReference type="ChEBI" id="CHEBI:59789"/>
    </ligand>
</feature>
<dbReference type="SFLD" id="SFLDS00029">
    <property type="entry name" value="Radical_SAM"/>
    <property type="match status" value="1"/>
</dbReference>
<evidence type="ECO:0000256" key="12">
    <source>
        <dbReference type="HAMAP-Rule" id="MF_01849"/>
    </source>
</evidence>
<keyword evidence="6 12" id="KW-0808">Transferase</keyword>
<evidence type="ECO:0000256" key="11">
    <source>
        <dbReference type="ARBA" id="ARBA00023014"/>
    </source>
</evidence>
<dbReference type="SUPFAM" id="SSF102114">
    <property type="entry name" value="Radical SAM enzymes"/>
    <property type="match status" value="1"/>
</dbReference>
<feature type="binding site" evidence="12">
    <location>
        <position position="288"/>
    </location>
    <ligand>
        <name>S-adenosyl-L-methionine</name>
        <dbReference type="ChEBI" id="CHEBI:59789"/>
    </ligand>
</feature>
<evidence type="ECO:0000256" key="5">
    <source>
        <dbReference type="ARBA" id="ARBA00022603"/>
    </source>
</evidence>
<comment type="caution">
    <text evidence="14">The sequence shown here is derived from an EMBL/GenBank/DDBJ whole genome shotgun (WGS) entry which is preliminary data.</text>
</comment>
<dbReference type="InterPro" id="IPR048641">
    <property type="entry name" value="RlmN_N"/>
</dbReference>
<feature type="active site" description="S-methylcysteine intermediate" evidence="12">
    <location>
        <position position="330"/>
    </location>
</feature>
<dbReference type="InterPro" id="IPR040072">
    <property type="entry name" value="Methyltransferase_A"/>
</dbReference>
<keyword evidence="10 12" id="KW-0408">Iron</keyword>
<evidence type="ECO:0000256" key="10">
    <source>
        <dbReference type="ARBA" id="ARBA00023004"/>
    </source>
</evidence>
<dbReference type="GO" id="GO:0000049">
    <property type="term" value="F:tRNA binding"/>
    <property type="evidence" value="ECO:0007669"/>
    <property type="project" value="UniProtKB-UniRule"/>
</dbReference>
<dbReference type="InterPro" id="IPR058240">
    <property type="entry name" value="rSAM_sf"/>
</dbReference>
<dbReference type="EMBL" id="QEKV01000004">
    <property type="protein sequence ID" value="PVY94590.1"/>
    <property type="molecule type" value="Genomic_DNA"/>
</dbReference>
<keyword evidence="11 12" id="KW-0411">Iron-sulfur</keyword>
<reference evidence="14 15" key="1">
    <citation type="submission" date="2018-04" db="EMBL/GenBank/DDBJ databases">
        <title>Genomic Encyclopedia of Type Strains, Phase IV (KMG-IV): sequencing the most valuable type-strain genomes for metagenomic binning, comparative biology and taxonomic classification.</title>
        <authorList>
            <person name="Goeker M."/>
        </authorList>
    </citation>
    <scope>NUCLEOTIDE SEQUENCE [LARGE SCALE GENOMIC DNA]</scope>
    <source>
        <strain evidence="14 15">DSM 20705</strain>
    </source>
</reference>
<dbReference type="InterPro" id="IPR027492">
    <property type="entry name" value="RNA_MTrfase_RlmN"/>
</dbReference>
<dbReference type="GO" id="GO:0051539">
    <property type="term" value="F:4 iron, 4 sulfur cluster binding"/>
    <property type="evidence" value="ECO:0007669"/>
    <property type="project" value="UniProtKB-UniRule"/>
</dbReference>
<evidence type="ECO:0000256" key="3">
    <source>
        <dbReference type="ARBA" id="ARBA00022490"/>
    </source>
</evidence>
<dbReference type="EC" id="2.1.1.192" evidence="12"/>
<dbReference type="Pfam" id="PF21016">
    <property type="entry name" value="RlmN_N"/>
    <property type="match status" value="1"/>
</dbReference>
<comment type="similarity">
    <text evidence="12">Belongs to the radical SAM superfamily. RlmN family.</text>
</comment>
<comment type="catalytic activity">
    <reaction evidence="12">
        <text>adenosine(2503) in 23S rRNA + 2 reduced [2Fe-2S]-[ferredoxin] + 2 S-adenosyl-L-methionine = 2-methyladenosine(2503) in 23S rRNA + 5'-deoxyadenosine + L-methionine + 2 oxidized [2Fe-2S]-[ferredoxin] + S-adenosyl-L-homocysteine</text>
        <dbReference type="Rhea" id="RHEA:42916"/>
        <dbReference type="Rhea" id="RHEA-COMP:10000"/>
        <dbReference type="Rhea" id="RHEA-COMP:10001"/>
        <dbReference type="Rhea" id="RHEA-COMP:10152"/>
        <dbReference type="Rhea" id="RHEA-COMP:10282"/>
        <dbReference type="ChEBI" id="CHEBI:17319"/>
        <dbReference type="ChEBI" id="CHEBI:33737"/>
        <dbReference type="ChEBI" id="CHEBI:33738"/>
        <dbReference type="ChEBI" id="CHEBI:57844"/>
        <dbReference type="ChEBI" id="CHEBI:57856"/>
        <dbReference type="ChEBI" id="CHEBI:59789"/>
        <dbReference type="ChEBI" id="CHEBI:74411"/>
        <dbReference type="ChEBI" id="CHEBI:74497"/>
        <dbReference type="EC" id="2.1.1.192"/>
    </reaction>
</comment>
<keyword evidence="3 12" id="KW-0963">Cytoplasm</keyword>
<dbReference type="FunFam" id="3.20.20.70:FF:000014">
    <property type="entry name" value="Probable dual-specificity RNA methyltransferase RlmN"/>
    <property type="match status" value="1"/>
</dbReference>
<dbReference type="GO" id="GO:0005737">
    <property type="term" value="C:cytoplasm"/>
    <property type="evidence" value="ECO:0007669"/>
    <property type="project" value="UniProtKB-SubCell"/>
</dbReference>
<feature type="domain" description="Radical SAM core" evidence="13">
    <location>
        <begin position="97"/>
        <end position="315"/>
    </location>
</feature>
<dbReference type="NCBIfam" id="TIGR00048">
    <property type="entry name" value="rRNA_mod_RlmN"/>
    <property type="match status" value="1"/>
</dbReference>
<dbReference type="PANTHER" id="PTHR30544">
    <property type="entry name" value="23S RRNA METHYLTRANSFERASE"/>
    <property type="match status" value="1"/>
</dbReference>
<dbReference type="Proteomes" id="UP000245793">
    <property type="component" value="Unassembled WGS sequence"/>
</dbReference>
<evidence type="ECO:0000256" key="4">
    <source>
        <dbReference type="ARBA" id="ARBA00022552"/>
    </source>
</evidence>
<comment type="miscellaneous">
    <text evidence="12">Reaction proceeds by a ping-pong mechanism involving intermediate methylation of a conserved cysteine residue.</text>
</comment>
<evidence type="ECO:0000259" key="13">
    <source>
        <dbReference type="PROSITE" id="PS51918"/>
    </source>
</evidence>
<dbReference type="SFLD" id="SFLDF00275">
    <property type="entry name" value="adenosine_C2_methyltransferase"/>
    <property type="match status" value="1"/>
</dbReference>
<evidence type="ECO:0000256" key="9">
    <source>
        <dbReference type="ARBA" id="ARBA00022723"/>
    </source>
</evidence>
<feature type="binding site" evidence="12">
    <location>
        <position position="111"/>
    </location>
    <ligand>
        <name>[4Fe-4S] cluster</name>
        <dbReference type="ChEBI" id="CHEBI:49883"/>
        <note>4Fe-4S-S-AdoMet</note>
    </ligand>
</feature>
<keyword evidence="9 12" id="KW-0479">Metal-binding</keyword>
<dbReference type="GO" id="GO:0046872">
    <property type="term" value="F:metal ion binding"/>
    <property type="evidence" value="ECO:0007669"/>
    <property type="project" value="UniProtKB-KW"/>
</dbReference>
<sequence>MIYLDDLDFLEMEKFAEKHGLQKYRAGQIFSFIHKNKAKSLDEITVLKKDLREKLKNECTLTEVKIIHKAVSKIDDTIKYLLELPDGEIVEAVYMAYEDRKSICISSQVGCNMGCIFCASTKGGKARNLTAAEMLRQIYEIENENGRIENIVIMGQGEPLDNFENLVKFLKIISDERGADKSLRKITVSTCGIPEKIRALADYDFPITLALSLHRTTDEERSKLMPINRAYNIESVMDALSYYYEKTNRRISFEYMVIGGENDSPGDAKRIREFARRIHAHVNILELNPIKEYSDGGKKNAAREFCDLLMSNGVNATFRNSRGKDIDGACGQLRRKYKERNC</sequence>
<dbReference type="PANTHER" id="PTHR30544:SF5">
    <property type="entry name" value="RADICAL SAM CORE DOMAIN-CONTAINING PROTEIN"/>
    <property type="match status" value="1"/>
</dbReference>
<keyword evidence="2 12" id="KW-0004">4Fe-4S</keyword>
<dbReference type="GO" id="GO:0002935">
    <property type="term" value="F:tRNA (adenine(37)-C2)-methyltransferase activity"/>
    <property type="evidence" value="ECO:0007669"/>
    <property type="project" value="UniProtKB-UniRule"/>
</dbReference>
<feature type="binding site" evidence="12">
    <location>
        <position position="115"/>
    </location>
    <ligand>
        <name>[4Fe-4S] cluster</name>
        <dbReference type="ChEBI" id="CHEBI:49883"/>
        <note>4Fe-4S-S-AdoMet</note>
    </ligand>
</feature>
<dbReference type="Pfam" id="PF04055">
    <property type="entry name" value="Radical_SAM"/>
    <property type="match status" value="1"/>
</dbReference>